<comment type="caution">
    <text evidence="2">The sequence shown here is derived from an EMBL/GenBank/DDBJ whole genome shotgun (WGS) entry which is preliminary data.</text>
</comment>
<protein>
    <recommendedName>
        <fullName evidence="4">Secreted protein</fullName>
    </recommendedName>
</protein>
<feature type="chain" id="PRO_5014474457" description="Secreted protein" evidence="1">
    <location>
        <begin position="23"/>
        <end position="100"/>
    </location>
</feature>
<evidence type="ECO:0000313" key="2">
    <source>
        <dbReference type="EMBL" id="PNU01677.1"/>
    </source>
</evidence>
<evidence type="ECO:0000256" key="1">
    <source>
        <dbReference type="SAM" id="SignalP"/>
    </source>
</evidence>
<keyword evidence="1" id="KW-0732">Signal</keyword>
<gene>
    <name evidence="2" type="ORF">A8V01_11445</name>
</gene>
<proteinExistence type="predicted"/>
<feature type="signal peptide" evidence="1">
    <location>
        <begin position="1"/>
        <end position="22"/>
    </location>
</feature>
<dbReference type="AlphaFoldDB" id="A0A2K2FSB5"/>
<organism evidence="2 3">
    <name type="scientific">Novosphingobium guangzhouense</name>
    <dbReference type="NCBI Taxonomy" id="1850347"/>
    <lineage>
        <taxon>Bacteria</taxon>
        <taxon>Pseudomonadati</taxon>
        <taxon>Pseudomonadota</taxon>
        <taxon>Alphaproteobacteria</taxon>
        <taxon>Sphingomonadales</taxon>
        <taxon>Sphingomonadaceae</taxon>
        <taxon>Novosphingobium</taxon>
    </lineage>
</organism>
<dbReference type="Proteomes" id="UP000236327">
    <property type="component" value="Unassembled WGS sequence"/>
</dbReference>
<accession>A0A2K2FSB5</accession>
<evidence type="ECO:0008006" key="4">
    <source>
        <dbReference type="Google" id="ProtNLM"/>
    </source>
</evidence>
<evidence type="ECO:0000313" key="3">
    <source>
        <dbReference type="Proteomes" id="UP000236327"/>
    </source>
</evidence>
<dbReference type="RefSeq" id="WP_103099339.1">
    <property type="nucleotide sequence ID" value="NZ_LYMM01000106.1"/>
</dbReference>
<name>A0A2K2FSB5_9SPHN</name>
<reference evidence="2 3" key="1">
    <citation type="submission" date="2016-05" db="EMBL/GenBank/DDBJ databases">
        <title>Complete genome sequence of Novosphingobium guangzhouense SA925(T).</title>
        <authorList>
            <person name="Sha S."/>
        </authorList>
    </citation>
    <scope>NUCLEOTIDE SEQUENCE [LARGE SCALE GENOMIC DNA]</scope>
    <source>
        <strain evidence="2 3">SA925</strain>
    </source>
</reference>
<sequence length="100" mass="10549">MFRKIVFGCCALGAMAGTPARADMPMLPPNYTTGIIAPVIMNQCTGGRCANNQAPQQRQAPQGSPEKTRITCANAHRMTPTPAQKAKHAQLIALCASIGL</sequence>
<keyword evidence="3" id="KW-1185">Reference proteome</keyword>
<dbReference type="EMBL" id="LYMM01000106">
    <property type="protein sequence ID" value="PNU01677.1"/>
    <property type="molecule type" value="Genomic_DNA"/>
</dbReference>